<evidence type="ECO:0000313" key="1">
    <source>
        <dbReference type="EMBL" id="TFK13112.1"/>
    </source>
</evidence>
<reference evidence="1 2" key="1">
    <citation type="submission" date="2019-04" db="EMBL/GenBank/DDBJ databases">
        <title>Draft genome of the big-headed turtle Platysternon megacephalum.</title>
        <authorList>
            <person name="Gong S."/>
        </authorList>
    </citation>
    <scope>NUCLEOTIDE SEQUENCE [LARGE SCALE GENOMIC DNA]</scope>
    <source>
        <strain evidence="1">DO16091913</strain>
        <tissue evidence="1">Muscle</tissue>
    </source>
</reference>
<reference evidence="1 2" key="2">
    <citation type="submission" date="2019-04" db="EMBL/GenBank/DDBJ databases">
        <title>The genome sequence of big-headed turtle.</title>
        <authorList>
            <person name="Gong S."/>
        </authorList>
    </citation>
    <scope>NUCLEOTIDE SEQUENCE [LARGE SCALE GENOMIC DNA]</scope>
    <source>
        <strain evidence="1">DO16091913</strain>
        <tissue evidence="1">Muscle</tissue>
    </source>
</reference>
<sequence>MPFISEQKSSYIKNRAPFVLLDLLMTLNPVPFCNGQKYQQKCLILHFCFVSFYRRFYYEFTATLCPQLLHTSEKKAVYFSVAMTIFFFVHKRLMLFDYSGGISIL</sequence>
<protein>
    <submittedName>
        <fullName evidence="1">Uncharacterized protein</fullName>
    </submittedName>
</protein>
<name>A0A4D9F0X2_9SAUR</name>
<gene>
    <name evidence="1" type="ORF">DR999_PMT03535</name>
</gene>
<keyword evidence="2" id="KW-1185">Reference proteome</keyword>
<dbReference type="Proteomes" id="UP000297703">
    <property type="component" value="Unassembled WGS sequence"/>
</dbReference>
<proteinExistence type="predicted"/>
<dbReference type="AlphaFoldDB" id="A0A4D9F0X2"/>
<dbReference type="EMBL" id="QXTE01000017">
    <property type="protein sequence ID" value="TFK13112.1"/>
    <property type="molecule type" value="Genomic_DNA"/>
</dbReference>
<evidence type="ECO:0000313" key="2">
    <source>
        <dbReference type="Proteomes" id="UP000297703"/>
    </source>
</evidence>
<comment type="caution">
    <text evidence="1">The sequence shown here is derived from an EMBL/GenBank/DDBJ whole genome shotgun (WGS) entry which is preliminary data.</text>
</comment>
<organism evidence="1 2">
    <name type="scientific">Platysternon megacephalum</name>
    <name type="common">big-headed turtle</name>
    <dbReference type="NCBI Taxonomy" id="55544"/>
    <lineage>
        <taxon>Eukaryota</taxon>
        <taxon>Metazoa</taxon>
        <taxon>Chordata</taxon>
        <taxon>Craniata</taxon>
        <taxon>Vertebrata</taxon>
        <taxon>Euteleostomi</taxon>
        <taxon>Archelosauria</taxon>
        <taxon>Testudinata</taxon>
        <taxon>Testudines</taxon>
        <taxon>Cryptodira</taxon>
        <taxon>Durocryptodira</taxon>
        <taxon>Testudinoidea</taxon>
        <taxon>Platysternidae</taxon>
        <taxon>Platysternon</taxon>
    </lineage>
</organism>
<accession>A0A4D9F0X2</accession>